<dbReference type="EMBL" id="QBMC01000107">
    <property type="protein sequence ID" value="PZO14489.1"/>
    <property type="molecule type" value="Genomic_DNA"/>
</dbReference>
<feature type="non-terminal residue" evidence="3">
    <location>
        <position position="1"/>
    </location>
</feature>
<dbReference type="InterPro" id="IPR010095">
    <property type="entry name" value="Cas12f1-like_TNB"/>
</dbReference>
<evidence type="ECO:0000259" key="2">
    <source>
        <dbReference type="Pfam" id="PF07282"/>
    </source>
</evidence>
<dbReference type="GO" id="GO:0003677">
    <property type="term" value="F:DNA binding"/>
    <property type="evidence" value="ECO:0007669"/>
    <property type="project" value="UniProtKB-KW"/>
</dbReference>
<organism evidence="3 4">
    <name type="scientific">Leptolyngbya foveolarum</name>
    <dbReference type="NCBI Taxonomy" id="47253"/>
    <lineage>
        <taxon>Bacteria</taxon>
        <taxon>Bacillati</taxon>
        <taxon>Cyanobacteriota</taxon>
        <taxon>Cyanophyceae</taxon>
        <taxon>Leptolyngbyales</taxon>
        <taxon>Leptolyngbyaceae</taxon>
        <taxon>Leptolyngbya group</taxon>
        <taxon>Leptolyngbya</taxon>
    </lineage>
</organism>
<keyword evidence="1" id="KW-0238">DNA-binding</keyword>
<evidence type="ECO:0000313" key="4">
    <source>
        <dbReference type="Proteomes" id="UP000249354"/>
    </source>
</evidence>
<proteinExistence type="predicted"/>
<reference evidence="3 4" key="2">
    <citation type="submission" date="2018-06" db="EMBL/GenBank/DDBJ databases">
        <title>Metagenomic assembly of (sub)arctic Cyanobacteria and their associated microbiome from non-axenic cultures.</title>
        <authorList>
            <person name="Baurain D."/>
        </authorList>
    </citation>
    <scope>NUCLEOTIDE SEQUENCE [LARGE SCALE GENOMIC DNA]</scope>
    <source>
        <strain evidence="3">ULC129bin1</strain>
    </source>
</reference>
<protein>
    <submittedName>
        <fullName evidence="3">Transposase</fullName>
    </submittedName>
</protein>
<comment type="caution">
    <text evidence="3">The sequence shown here is derived from an EMBL/GenBank/DDBJ whole genome shotgun (WGS) entry which is preliminary data.</text>
</comment>
<feature type="domain" description="Cas12f1-like TNB" evidence="2">
    <location>
        <begin position="43"/>
        <end position="108"/>
    </location>
</feature>
<reference evidence="4" key="1">
    <citation type="submission" date="2018-04" db="EMBL/GenBank/DDBJ databases">
        <authorList>
            <person name="Cornet L."/>
        </authorList>
    </citation>
    <scope>NUCLEOTIDE SEQUENCE [LARGE SCALE GENOMIC DNA]</scope>
</reference>
<name>A0A2W4UBU3_9CYAN</name>
<dbReference type="AlphaFoldDB" id="A0A2W4UBU3"/>
<accession>A0A2W4UBU3</accession>
<sequence>PEDLNLKGLTRRNKAKQAEDGTFLPNGQAAKSGLNKSWNDAAFGLFLTTLDYIAEKAGAVVRKQKPAYTSMLLSYRNEIAFPNLNVREYSDGIERIMVDRDINAAINLKKRGLGIFPTIKRSRGNLSISGDIDNSTVKSILDILRDSGSPLYSPRA</sequence>
<gene>
    <name evidence="3" type="ORF">DCF25_14815</name>
</gene>
<dbReference type="Pfam" id="PF07282">
    <property type="entry name" value="Cas12f1-like_TNB"/>
    <property type="match status" value="1"/>
</dbReference>
<dbReference type="Proteomes" id="UP000249354">
    <property type="component" value="Unassembled WGS sequence"/>
</dbReference>
<evidence type="ECO:0000313" key="3">
    <source>
        <dbReference type="EMBL" id="PZO14489.1"/>
    </source>
</evidence>
<evidence type="ECO:0000256" key="1">
    <source>
        <dbReference type="ARBA" id="ARBA00023125"/>
    </source>
</evidence>